<sequence length="267" mass="30273">MKHKDDKNFDDLAEKFARKIYSDRKGELRLNVLWQDLLDAVPALESESSLSILDAGGGIGQVSARLAALGHRITLSDISANMLDLAREHFKTRMELISGEQAPGAVEFVHGSVQDLSADMIQQADVVLFHAVLEWLAKPKDTLQELLEKIRPGATISLMFYNQHSVVFRNVIKGNFRKVKTGDFSGYKNSLTPLNPLIPDQVYQWVREMGFEIESKTGIRVVNDYLSRELQQARSTEDIQEMEWLLCRTEPFLSLARYIHITAVKKV</sequence>
<feature type="binding site" evidence="1">
    <location>
        <begin position="56"/>
        <end position="57"/>
    </location>
    <ligand>
        <name>S-adenosyl-L-methionine</name>
        <dbReference type="ChEBI" id="CHEBI:59789"/>
    </ligand>
</feature>
<proteinExistence type="inferred from homology"/>
<dbReference type="InterPro" id="IPR029063">
    <property type="entry name" value="SAM-dependent_MTases_sf"/>
</dbReference>
<feature type="binding site" evidence="1">
    <location>
        <position position="77"/>
    </location>
    <ligand>
        <name>S-adenosyl-L-methionine</name>
        <dbReference type="ChEBI" id="CHEBI:59789"/>
    </ligand>
</feature>
<dbReference type="GO" id="GO:0097697">
    <property type="term" value="F:tRNA (5-carboxymethoxyuridine(34)-5-O)-methyltransferase activity"/>
    <property type="evidence" value="ECO:0007669"/>
    <property type="project" value="UniProtKB-UniRule"/>
</dbReference>
<dbReference type="HAMAP" id="MF_02057">
    <property type="entry name" value="tRNA_methyltr_CmoM"/>
    <property type="match status" value="1"/>
</dbReference>
<dbReference type="Gene3D" id="3.40.50.150">
    <property type="entry name" value="Vaccinia Virus protein VP39"/>
    <property type="match status" value="1"/>
</dbReference>
<feature type="binding site" evidence="1">
    <location>
        <position position="130"/>
    </location>
    <ligand>
        <name>S-adenosyl-L-methionine</name>
        <dbReference type="ChEBI" id="CHEBI:59789"/>
    </ligand>
</feature>
<organism evidence="3 4">
    <name type="scientific">Oleiphilus messinensis</name>
    <dbReference type="NCBI Taxonomy" id="141451"/>
    <lineage>
        <taxon>Bacteria</taxon>
        <taxon>Pseudomonadati</taxon>
        <taxon>Pseudomonadota</taxon>
        <taxon>Gammaproteobacteria</taxon>
        <taxon>Oceanospirillales</taxon>
        <taxon>Oleiphilaceae</taxon>
        <taxon>Oleiphilus</taxon>
    </lineage>
</organism>
<evidence type="ECO:0000313" key="3">
    <source>
        <dbReference type="EMBL" id="ARU57032.1"/>
    </source>
</evidence>
<dbReference type="EMBL" id="CP021425">
    <property type="protein sequence ID" value="ARU57032.1"/>
    <property type="molecule type" value="Genomic_DNA"/>
</dbReference>
<dbReference type="InterPro" id="IPR033664">
    <property type="entry name" value="Cmo5U_methylTrfase"/>
</dbReference>
<feature type="binding site" evidence="1">
    <location>
        <position position="29"/>
    </location>
    <ligand>
        <name>S-adenosyl-L-methionine</name>
        <dbReference type="ChEBI" id="CHEBI:59789"/>
    </ligand>
</feature>
<gene>
    <name evidence="1" type="primary">cmoM</name>
    <name evidence="3" type="ORF">OLMES_2988</name>
</gene>
<comment type="similarity">
    <text evidence="1">Belongs to the class I-like SAM-binding methyltransferase superfamily. CmoM family.</text>
</comment>
<keyword evidence="1 3" id="KW-0489">Methyltransferase</keyword>
<dbReference type="CDD" id="cd02440">
    <property type="entry name" value="AdoMet_MTases"/>
    <property type="match status" value="1"/>
</dbReference>
<dbReference type="AlphaFoldDB" id="A0A1Y0I939"/>
<dbReference type="Proteomes" id="UP000196027">
    <property type="component" value="Chromosome"/>
</dbReference>
<comment type="caution">
    <text evidence="1">Lacks conserved residue(s) required for the propagation of feature annotation.</text>
</comment>
<keyword evidence="4" id="KW-1185">Reference proteome</keyword>
<dbReference type="RefSeq" id="WP_087461966.1">
    <property type="nucleotide sequence ID" value="NZ_CP021425.1"/>
</dbReference>
<keyword evidence="1" id="KW-0949">S-adenosyl-L-methionine</keyword>
<reference evidence="3 4" key="1">
    <citation type="submission" date="2017-05" db="EMBL/GenBank/DDBJ databases">
        <title>Genomic insights into alkan degradation activity of Oleiphilus messinensis.</title>
        <authorList>
            <person name="Kozyavkin S.A."/>
            <person name="Slesarev A.I."/>
            <person name="Golyshin P.N."/>
            <person name="Korzhenkov A."/>
            <person name="Golyshina O.N."/>
            <person name="Toshchakov S.V."/>
        </authorList>
    </citation>
    <scope>NUCLEOTIDE SEQUENCE [LARGE SCALE GENOMIC DNA]</scope>
    <source>
        <strain evidence="3 4">ME102</strain>
    </source>
</reference>
<keyword evidence="1" id="KW-0819">tRNA processing</keyword>
<dbReference type="SUPFAM" id="SSF53335">
    <property type="entry name" value="S-adenosyl-L-methionine-dependent methyltransferases"/>
    <property type="match status" value="1"/>
</dbReference>
<dbReference type="PANTHER" id="PTHR43861">
    <property type="entry name" value="TRANS-ACONITATE 2-METHYLTRANSFERASE-RELATED"/>
    <property type="match status" value="1"/>
</dbReference>
<dbReference type="InterPro" id="IPR013216">
    <property type="entry name" value="Methyltransf_11"/>
</dbReference>
<name>A0A1Y0I939_9GAMM</name>
<dbReference type="GO" id="GO:0032259">
    <property type="term" value="P:methylation"/>
    <property type="evidence" value="ECO:0007669"/>
    <property type="project" value="UniProtKB-KW"/>
</dbReference>
<dbReference type="EC" id="2.1.1.-" evidence="1"/>
<comment type="function">
    <text evidence="1">Catalyzes the methylation of 5-carboxymethoxyuridine (cmo5U) to form 5-methoxycarbonylmethoxyuridine (mcmo5U) at position 34 in tRNAs.</text>
</comment>
<comment type="catalytic activity">
    <reaction evidence="1">
        <text>5-carboxymethoxyuridine(34) in tRNA + S-adenosyl-L-methionine = 5-methoxycarbonylmethoxyuridine(34) in tRNA + S-adenosyl-L-homocysteine</text>
        <dbReference type="Rhea" id="RHEA:54080"/>
        <dbReference type="Rhea" id="RHEA-COMP:13383"/>
        <dbReference type="Rhea" id="RHEA-COMP:13781"/>
        <dbReference type="ChEBI" id="CHEBI:57856"/>
        <dbReference type="ChEBI" id="CHEBI:59789"/>
        <dbReference type="ChEBI" id="CHEBI:136879"/>
        <dbReference type="ChEBI" id="CHEBI:138053"/>
    </reaction>
</comment>
<dbReference type="GO" id="GO:0008757">
    <property type="term" value="F:S-adenosylmethionine-dependent methyltransferase activity"/>
    <property type="evidence" value="ECO:0007669"/>
    <property type="project" value="InterPro"/>
</dbReference>
<dbReference type="GO" id="GO:0006400">
    <property type="term" value="P:tRNA modification"/>
    <property type="evidence" value="ECO:0007669"/>
    <property type="project" value="UniProtKB-UniRule"/>
</dbReference>
<evidence type="ECO:0000259" key="2">
    <source>
        <dbReference type="Pfam" id="PF08241"/>
    </source>
</evidence>
<accession>A0A1Y0I939</accession>
<feature type="domain" description="Methyltransferase type 11" evidence="2">
    <location>
        <begin position="53"/>
        <end position="156"/>
    </location>
</feature>
<evidence type="ECO:0000313" key="4">
    <source>
        <dbReference type="Proteomes" id="UP000196027"/>
    </source>
</evidence>
<protein>
    <recommendedName>
        <fullName evidence="1">tRNA 5-carboxymethoxyuridine methyltransferase</fullName>
        <ecNumber evidence="1">2.1.1.-</ecNumber>
    </recommendedName>
    <alternativeName>
        <fullName evidence="1">cmo5U methyltransferase</fullName>
    </alternativeName>
</protein>
<dbReference type="KEGG" id="ome:OLMES_2988"/>
<evidence type="ECO:0000256" key="1">
    <source>
        <dbReference type="HAMAP-Rule" id="MF_02057"/>
    </source>
</evidence>
<dbReference type="OrthoDB" id="4697647at2"/>
<keyword evidence="1 3" id="KW-0808">Transferase</keyword>
<dbReference type="Pfam" id="PF08241">
    <property type="entry name" value="Methyltransf_11"/>
    <property type="match status" value="1"/>
</dbReference>